<organism evidence="1 2">
    <name type="scientific">Salix purpurea</name>
    <name type="common">Purple osier willow</name>
    <dbReference type="NCBI Taxonomy" id="77065"/>
    <lineage>
        <taxon>Eukaryota</taxon>
        <taxon>Viridiplantae</taxon>
        <taxon>Streptophyta</taxon>
        <taxon>Embryophyta</taxon>
        <taxon>Tracheophyta</taxon>
        <taxon>Spermatophyta</taxon>
        <taxon>Magnoliopsida</taxon>
        <taxon>eudicotyledons</taxon>
        <taxon>Gunneridae</taxon>
        <taxon>Pentapetalae</taxon>
        <taxon>rosids</taxon>
        <taxon>fabids</taxon>
        <taxon>Malpighiales</taxon>
        <taxon>Salicaceae</taxon>
        <taxon>Saliceae</taxon>
        <taxon>Salix</taxon>
    </lineage>
</organism>
<evidence type="ECO:0000313" key="2">
    <source>
        <dbReference type="Proteomes" id="UP001151532"/>
    </source>
</evidence>
<comment type="caution">
    <text evidence="1">The sequence shown here is derived from an EMBL/GenBank/DDBJ whole genome shotgun (WGS) entry which is preliminary data.</text>
</comment>
<accession>A0A9Q0TV95</accession>
<keyword evidence="2" id="KW-1185">Reference proteome</keyword>
<gene>
    <name evidence="1" type="ORF">OIU79_006306</name>
</gene>
<name>A0A9Q0TV95_SALPP</name>
<dbReference type="EMBL" id="JAPFFK010000014">
    <property type="protein sequence ID" value="KAJ6718370.1"/>
    <property type="molecule type" value="Genomic_DNA"/>
</dbReference>
<reference evidence="1" key="2">
    <citation type="journal article" date="2023" name="Int. J. Mol. Sci.">
        <title>De Novo Assembly and Annotation of 11 Diverse Shrub Willow (Salix) Genomes Reveals Novel Gene Organization in Sex-Linked Regions.</title>
        <authorList>
            <person name="Hyden B."/>
            <person name="Feng K."/>
            <person name="Yates T.B."/>
            <person name="Jawdy S."/>
            <person name="Cereghino C."/>
            <person name="Smart L.B."/>
            <person name="Muchero W."/>
        </authorList>
    </citation>
    <scope>NUCLEOTIDE SEQUENCE</scope>
    <source>
        <tissue evidence="1">Shoot tip</tissue>
    </source>
</reference>
<sequence>MKVRRSLRSSGSPTDLDILRVGNSWLSEIPFRGPPIDWDCASTTTLITSCVALSSSYREFASENRALCVAIVGCKILTSRVFESTFFVKYEMASTMTAEDF</sequence>
<protein>
    <submittedName>
        <fullName evidence="1">Uncharacterized protein</fullName>
    </submittedName>
</protein>
<proteinExistence type="predicted"/>
<reference evidence="1" key="1">
    <citation type="submission" date="2022-11" db="EMBL/GenBank/DDBJ databases">
        <authorList>
            <person name="Hyden B.L."/>
            <person name="Feng K."/>
            <person name="Yates T."/>
            <person name="Jawdy S."/>
            <person name="Smart L.B."/>
            <person name="Muchero W."/>
        </authorList>
    </citation>
    <scope>NUCLEOTIDE SEQUENCE</scope>
    <source>
        <tissue evidence="1">Shoot tip</tissue>
    </source>
</reference>
<evidence type="ECO:0000313" key="1">
    <source>
        <dbReference type="EMBL" id="KAJ6718370.1"/>
    </source>
</evidence>
<dbReference type="Proteomes" id="UP001151532">
    <property type="component" value="Chromosome 10"/>
</dbReference>
<dbReference type="AlphaFoldDB" id="A0A9Q0TV95"/>